<evidence type="ECO:0000256" key="6">
    <source>
        <dbReference type="ARBA" id="ARBA00022839"/>
    </source>
</evidence>
<comment type="subunit">
    <text evidence="2 7">Heterodimer of SbcC and SbcD.</text>
</comment>
<evidence type="ECO:0000313" key="10">
    <source>
        <dbReference type="EMBL" id="RGB75106.1"/>
    </source>
</evidence>
<dbReference type="AlphaFoldDB" id="A0A3E2TG86"/>
<keyword evidence="11" id="KW-1185">Reference proteome</keyword>
<evidence type="ECO:0000313" key="11">
    <source>
        <dbReference type="Proteomes" id="UP000261011"/>
    </source>
</evidence>
<dbReference type="InterPro" id="IPR026843">
    <property type="entry name" value="SbcD_C"/>
</dbReference>
<dbReference type="InterPro" id="IPR004843">
    <property type="entry name" value="Calcineurin-like_PHP"/>
</dbReference>
<keyword evidence="4 7" id="KW-0540">Nuclease</keyword>
<dbReference type="Pfam" id="PF00149">
    <property type="entry name" value="Metallophos"/>
    <property type="match status" value="1"/>
</dbReference>
<comment type="similarity">
    <text evidence="1 7">Belongs to the SbcD family.</text>
</comment>
<proteinExistence type="inferred from homology"/>
<accession>A0A3E2TG86</accession>
<keyword evidence="6 7" id="KW-0269">Exonuclease</keyword>
<evidence type="ECO:0000256" key="2">
    <source>
        <dbReference type="ARBA" id="ARBA00011322"/>
    </source>
</evidence>
<keyword evidence="7" id="KW-0233">DNA recombination</keyword>
<dbReference type="NCBIfam" id="TIGR00619">
    <property type="entry name" value="sbcd"/>
    <property type="match status" value="1"/>
</dbReference>
<protein>
    <recommendedName>
        <fullName evidence="3 7">Nuclease SbcCD subunit D</fullName>
    </recommendedName>
</protein>
<dbReference type="GO" id="GO:0006260">
    <property type="term" value="P:DNA replication"/>
    <property type="evidence" value="ECO:0007669"/>
    <property type="project" value="UniProtKB-KW"/>
</dbReference>
<sequence length="366" mass="42602">MRLLHLSDLHLGKYIGNYSLIEDQKYALNQIIDIIDREKIDAVMIAGDIFDNSIASVDALKLYSDFIDEIIFKRQKPVLAISGNHDSAKRLDINTNFFTERNYHIFGEYKDEIVSLEDEYGKINFHLIPYISLNHAKILFDENIENFTDLYKFLLKDKTYEDRNILITHCYANNIGIEESDEYNEGQKPLIIGGSDAMDGHLFMRFDYVALGHLHGKHYVIDPKIRYAGTFMPYSFDETKACKSVTVVDITDQVKTYDIGIKPLRDFKTIEEKFDQIVKMNASDDYIKFILEDEHTIDNAMGKLKEKFPHAVQVTYKDRGIFNSPSGLDLDLENKNSLDLFKEFYKYKMDEELSKEELSVIERIIK</sequence>
<dbReference type="RefSeq" id="WP_117522082.1">
    <property type="nucleotide sequence ID" value="NZ_AP031484.1"/>
</dbReference>
<dbReference type="OrthoDB" id="9773856at2"/>
<comment type="function">
    <text evidence="7">SbcCD cleaves DNA hairpin structures. These structures can inhibit DNA replication and are intermediates in certain DNA recombination reactions. The complex acts as a 3'-&gt;5' double strand exonuclease that can open hairpins. It also has a 5' single-strand endonuclease activity.</text>
</comment>
<dbReference type="PANTHER" id="PTHR30337">
    <property type="entry name" value="COMPONENT OF ATP-DEPENDENT DSDNA EXONUCLEASE"/>
    <property type="match status" value="1"/>
</dbReference>
<keyword evidence="7" id="KW-0235">DNA replication</keyword>
<keyword evidence="7" id="KW-0255">Endonuclease</keyword>
<feature type="domain" description="Nuclease SbcCD subunit D C-terminal" evidence="9">
    <location>
        <begin position="264"/>
        <end position="346"/>
    </location>
</feature>
<dbReference type="SUPFAM" id="SSF56300">
    <property type="entry name" value="Metallo-dependent phosphatases"/>
    <property type="match status" value="1"/>
</dbReference>
<reference evidence="10 11" key="1">
    <citation type="submission" date="2018-08" db="EMBL/GenBank/DDBJ databases">
        <title>A genome reference for cultivated species of the human gut microbiota.</title>
        <authorList>
            <person name="Zou Y."/>
            <person name="Xue W."/>
            <person name="Luo G."/>
        </authorList>
    </citation>
    <scope>NUCLEOTIDE SEQUENCE [LARGE SCALE GENOMIC DNA]</scope>
    <source>
        <strain evidence="10 11">OF01-3</strain>
    </source>
</reference>
<dbReference type="GO" id="GO:0008408">
    <property type="term" value="F:3'-5' exonuclease activity"/>
    <property type="evidence" value="ECO:0007669"/>
    <property type="project" value="InterPro"/>
</dbReference>
<evidence type="ECO:0000256" key="7">
    <source>
        <dbReference type="RuleBase" id="RU363069"/>
    </source>
</evidence>
<dbReference type="InterPro" id="IPR050535">
    <property type="entry name" value="DNA_Repair-Maintenance_Comp"/>
</dbReference>
<dbReference type="InterPro" id="IPR041796">
    <property type="entry name" value="Mre11_N"/>
</dbReference>
<keyword evidence="5 7" id="KW-0378">Hydrolase</keyword>
<dbReference type="GO" id="GO:0006310">
    <property type="term" value="P:DNA recombination"/>
    <property type="evidence" value="ECO:0007669"/>
    <property type="project" value="UniProtKB-KW"/>
</dbReference>
<dbReference type="EMBL" id="QVEU01000007">
    <property type="protein sequence ID" value="RGB75106.1"/>
    <property type="molecule type" value="Genomic_DNA"/>
</dbReference>
<evidence type="ECO:0000256" key="3">
    <source>
        <dbReference type="ARBA" id="ARBA00013365"/>
    </source>
</evidence>
<dbReference type="CDD" id="cd00840">
    <property type="entry name" value="MPP_Mre11_N"/>
    <property type="match status" value="1"/>
</dbReference>
<organism evidence="10 11">
    <name type="scientific">Anaerococcus nagyae</name>
    <dbReference type="NCBI Taxonomy" id="1755241"/>
    <lineage>
        <taxon>Bacteria</taxon>
        <taxon>Bacillati</taxon>
        <taxon>Bacillota</taxon>
        <taxon>Tissierellia</taxon>
        <taxon>Tissierellales</taxon>
        <taxon>Peptoniphilaceae</taxon>
        <taxon>Anaerococcus</taxon>
    </lineage>
</organism>
<feature type="domain" description="Calcineurin-like phosphoesterase" evidence="8">
    <location>
        <begin position="1"/>
        <end position="215"/>
    </location>
</feature>
<gene>
    <name evidence="7" type="primary">sbcD</name>
    <name evidence="10" type="ORF">DXA39_07415</name>
</gene>
<dbReference type="InterPro" id="IPR029052">
    <property type="entry name" value="Metallo-depent_PP-like"/>
</dbReference>
<comment type="caution">
    <text evidence="10">The sequence shown here is derived from an EMBL/GenBank/DDBJ whole genome shotgun (WGS) entry which is preliminary data.</text>
</comment>
<name>A0A3E2TG86_9FIRM</name>
<evidence type="ECO:0000259" key="8">
    <source>
        <dbReference type="Pfam" id="PF00149"/>
    </source>
</evidence>
<dbReference type="PANTHER" id="PTHR30337:SF0">
    <property type="entry name" value="NUCLEASE SBCCD SUBUNIT D"/>
    <property type="match status" value="1"/>
</dbReference>
<dbReference type="Proteomes" id="UP000261011">
    <property type="component" value="Unassembled WGS sequence"/>
</dbReference>
<evidence type="ECO:0000256" key="5">
    <source>
        <dbReference type="ARBA" id="ARBA00022801"/>
    </source>
</evidence>
<dbReference type="Gene3D" id="3.60.21.10">
    <property type="match status" value="1"/>
</dbReference>
<evidence type="ECO:0000259" key="9">
    <source>
        <dbReference type="Pfam" id="PF12320"/>
    </source>
</evidence>
<dbReference type="GO" id="GO:0004519">
    <property type="term" value="F:endonuclease activity"/>
    <property type="evidence" value="ECO:0007669"/>
    <property type="project" value="UniProtKB-KW"/>
</dbReference>
<dbReference type="InterPro" id="IPR004593">
    <property type="entry name" value="SbcD"/>
</dbReference>
<evidence type="ECO:0000256" key="4">
    <source>
        <dbReference type="ARBA" id="ARBA00022722"/>
    </source>
</evidence>
<dbReference type="Pfam" id="PF12320">
    <property type="entry name" value="SbcD_C"/>
    <property type="match status" value="1"/>
</dbReference>
<evidence type="ECO:0000256" key="1">
    <source>
        <dbReference type="ARBA" id="ARBA00010555"/>
    </source>
</evidence>